<feature type="signal peptide" evidence="4">
    <location>
        <begin position="1"/>
        <end position="24"/>
    </location>
</feature>
<proteinExistence type="inferred from homology"/>
<dbReference type="InterPro" id="IPR008939">
    <property type="entry name" value="Lytic_TGlycosylase_superhlx_U"/>
</dbReference>
<dbReference type="SUPFAM" id="SSF53955">
    <property type="entry name" value="Lysozyme-like"/>
    <property type="match status" value="1"/>
</dbReference>
<evidence type="ECO:0000256" key="2">
    <source>
        <dbReference type="ARBA" id="ARBA00022729"/>
    </source>
</evidence>
<dbReference type="Gene3D" id="1.10.530.10">
    <property type="match status" value="1"/>
</dbReference>
<dbReference type="PANTHER" id="PTHR37423">
    <property type="entry name" value="SOLUBLE LYTIC MUREIN TRANSGLYCOSYLASE-RELATED"/>
    <property type="match status" value="1"/>
</dbReference>
<dbReference type="PANTHER" id="PTHR37423:SF5">
    <property type="entry name" value="SOLUBLE LYTIC MUREIN TRANSGLYCOSYLASE"/>
    <property type="match status" value="1"/>
</dbReference>
<protein>
    <submittedName>
        <fullName evidence="6">Lytic transglycosylase domain-containing protein</fullName>
    </submittedName>
</protein>
<reference evidence="6 7" key="1">
    <citation type="submission" date="2019-07" db="EMBL/GenBank/DDBJ databases">
        <title>Complete genome sequence of Comamonas sp. NLF 7-7 isolated from livestock.</title>
        <authorList>
            <person name="Kim D.H."/>
            <person name="Kim J.G."/>
        </authorList>
    </citation>
    <scope>NUCLEOTIDE SEQUENCE [LARGE SCALE GENOMIC DNA]</scope>
    <source>
        <strain evidence="6 7">NLF 7-7</strain>
    </source>
</reference>
<dbReference type="InterPro" id="IPR023346">
    <property type="entry name" value="Lysozyme-like_dom_sf"/>
</dbReference>
<organism evidence="6 7">
    <name type="scientific">Comamonas flocculans</name>
    <dbReference type="NCBI Taxonomy" id="2597701"/>
    <lineage>
        <taxon>Bacteria</taxon>
        <taxon>Pseudomonadati</taxon>
        <taxon>Pseudomonadota</taxon>
        <taxon>Betaproteobacteria</taxon>
        <taxon>Burkholderiales</taxon>
        <taxon>Comamonadaceae</taxon>
        <taxon>Comamonas</taxon>
    </lineage>
</organism>
<dbReference type="EMBL" id="CP042344">
    <property type="protein sequence ID" value="QEA13196.1"/>
    <property type="molecule type" value="Genomic_DNA"/>
</dbReference>
<evidence type="ECO:0000259" key="5">
    <source>
        <dbReference type="Pfam" id="PF01464"/>
    </source>
</evidence>
<dbReference type="InterPro" id="IPR008258">
    <property type="entry name" value="Transglycosylase_SLT_dom_1"/>
</dbReference>
<dbReference type="RefSeq" id="WP_146912788.1">
    <property type="nucleotide sequence ID" value="NZ_CP042344.1"/>
</dbReference>
<evidence type="ECO:0000313" key="6">
    <source>
        <dbReference type="EMBL" id="QEA13196.1"/>
    </source>
</evidence>
<dbReference type="CDD" id="cd13401">
    <property type="entry name" value="Slt70-like"/>
    <property type="match status" value="1"/>
</dbReference>
<keyword evidence="2 4" id="KW-0732">Signal</keyword>
<evidence type="ECO:0000313" key="7">
    <source>
        <dbReference type="Proteomes" id="UP000321199"/>
    </source>
</evidence>
<dbReference type="Gene3D" id="1.25.20.10">
    <property type="entry name" value="Bacterial muramidases"/>
    <property type="match status" value="1"/>
</dbReference>
<dbReference type="AlphaFoldDB" id="A0A5B8RUH3"/>
<keyword evidence="7" id="KW-1185">Reference proteome</keyword>
<feature type="region of interest" description="Disordered" evidence="3">
    <location>
        <begin position="659"/>
        <end position="679"/>
    </location>
</feature>
<name>A0A5B8RUH3_9BURK</name>
<accession>A0A5B8RUH3</accession>
<evidence type="ECO:0000256" key="4">
    <source>
        <dbReference type="SAM" id="SignalP"/>
    </source>
</evidence>
<comment type="similarity">
    <text evidence="1">Belongs to the transglycosylase Slt family.</text>
</comment>
<dbReference type="Proteomes" id="UP000321199">
    <property type="component" value="Chromosome"/>
</dbReference>
<feature type="domain" description="Transglycosylase SLT" evidence="5">
    <location>
        <begin position="513"/>
        <end position="614"/>
    </location>
</feature>
<dbReference type="KEGG" id="cof:FOZ74_09230"/>
<evidence type="ECO:0000256" key="1">
    <source>
        <dbReference type="ARBA" id="ARBA00007734"/>
    </source>
</evidence>
<dbReference type="OrthoDB" id="92254at2"/>
<dbReference type="SUPFAM" id="SSF48435">
    <property type="entry name" value="Bacterial muramidases"/>
    <property type="match status" value="1"/>
</dbReference>
<dbReference type="GO" id="GO:0042597">
    <property type="term" value="C:periplasmic space"/>
    <property type="evidence" value="ECO:0007669"/>
    <property type="project" value="InterPro"/>
</dbReference>
<sequence>MKIHRILTPLIAALALAFALPATAQNAADEVLLTMQKAFRKGDRAQLAALLPQASGHPLEPWAAYWELRARLEEASEDEVQAFFRRWQGSYVEDRLRNDWLLILGQRRDWQRFADTLPAFRMRDDRDVRCYALLVEHLEGHAPADAGAQVLANWQAQRRSSDGCARAAAQLLADGRIRPIDVWRKARLGAESSRVAQAREAVQVVAPELLAQMGQALAAPTKYLTLGSGGKGTAAKGKGAKRKVAPVHREAQTQPSELVTLALVRLAMSNYTGAARLLGDTWSGHLSAEQRNWVWGAIGRQAALSLSMDAMAYFAKVTREADLSDDMLAWKARAALRAGDWKQVARGIDAMDEATRADSTWVYWRARALLAGQPSPEERARAQALYARIAGTSGFYEQLALEETGAHIAVPAPPAPPTAEEKAAARANPGLNRGLYAILIGLRGEGVREWNYSTNLHTPGGMNDRELLAAAEFACAQEVWDRCINTSERTKGFIDVRQRFPMPFHDAVLRRTREIGLDAAYVYGLVRQESRFIMDARSHVGASGLMQVMPATARWTAKKIGLEGFSTDQLNDQDTNIAIGTAYLKLALDDFDDSLPLAAAAYNAGPGRPRAWRNGPVLEAAIWAENVPFNETRDYVKKVLANTVNYAAILTGQPQSLKERLGKIGPRDAQRPEREPDLP</sequence>
<gene>
    <name evidence="6" type="ORF">FOZ74_09230</name>
</gene>
<dbReference type="GO" id="GO:0004553">
    <property type="term" value="F:hydrolase activity, hydrolyzing O-glycosyl compounds"/>
    <property type="evidence" value="ECO:0007669"/>
    <property type="project" value="InterPro"/>
</dbReference>
<dbReference type="Pfam" id="PF01464">
    <property type="entry name" value="SLT"/>
    <property type="match status" value="1"/>
</dbReference>
<feature type="chain" id="PRO_5023025362" evidence="4">
    <location>
        <begin position="25"/>
        <end position="679"/>
    </location>
</feature>
<evidence type="ECO:0000256" key="3">
    <source>
        <dbReference type="SAM" id="MobiDB-lite"/>
    </source>
</evidence>